<evidence type="ECO:0000259" key="1">
    <source>
        <dbReference type="Pfam" id="PF01593"/>
    </source>
</evidence>
<dbReference type="Gene3D" id="3.50.50.60">
    <property type="entry name" value="FAD/NAD(P)-binding domain"/>
    <property type="match status" value="1"/>
</dbReference>
<sequence>MLFEKPFWNLDDDERVLWFPFIWDDDSKNQIEADLEKKWLLGMNGAMTVEYKPRLLLLWITGKYVKHMENLPEDVVFNNSVENLQRFFGKSYNVSKPIAMMRSRWYSNPHFEGSYSYRSVESHKRQVYPEMLERPLNEDNLKLLFAGEATESARFSTVDGAIQSGWKAADRLIEHYEKSSGTLHGEKKMLRLLKTSGEST</sequence>
<dbReference type="OrthoDB" id="5046242at2759"/>
<dbReference type="Gene3D" id="3.90.660.10">
    <property type="match status" value="1"/>
</dbReference>
<evidence type="ECO:0000313" key="3">
    <source>
        <dbReference type="Proteomes" id="UP000002358"/>
    </source>
</evidence>
<accession>A0A7M7TE49</accession>
<organism evidence="2 3">
    <name type="scientific">Nasonia vitripennis</name>
    <name type="common">Parasitic wasp</name>
    <dbReference type="NCBI Taxonomy" id="7425"/>
    <lineage>
        <taxon>Eukaryota</taxon>
        <taxon>Metazoa</taxon>
        <taxon>Ecdysozoa</taxon>
        <taxon>Arthropoda</taxon>
        <taxon>Hexapoda</taxon>
        <taxon>Insecta</taxon>
        <taxon>Pterygota</taxon>
        <taxon>Neoptera</taxon>
        <taxon>Endopterygota</taxon>
        <taxon>Hymenoptera</taxon>
        <taxon>Apocrita</taxon>
        <taxon>Proctotrupomorpha</taxon>
        <taxon>Chalcidoidea</taxon>
        <taxon>Pteromalidae</taxon>
        <taxon>Pteromalinae</taxon>
        <taxon>Nasonia</taxon>
    </lineage>
</organism>
<dbReference type="InterPro" id="IPR036188">
    <property type="entry name" value="FAD/NAD-bd_sf"/>
</dbReference>
<dbReference type="AlphaFoldDB" id="A0A7M7TE49"/>
<dbReference type="InterPro" id="IPR050281">
    <property type="entry name" value="Flavin_monoamine_oxidase"/>
</dbReference>
<dbReference type="Pfam" id="PF01593">
    <property type="entry name" value="Amino_oxidase"/>
    <property type="match status" value="1"/>
</dbReference>
<dbReference type="SUPFAM" id="SSF54373">
    <property type="entry name" value="FAD-linked reductases, C-terminal domain"/>
    <property type="match status" value="1"/>
</dbReference>
<dbReference type="GeneID" id="100124081"/>
<dbReference type="InterPro" id="IPR002937">
    <property type="entry name" value="Amino_oxidase"/>
</dbReference>
<dbReference type="RefSeq" id="XP_032456907.1">
    <property type="nucleotide sequence ID" value="XM_032601016.1"/>
</dbReference>
<dbReference type="SMR" id="A0A7M7TE49"/>
<evidence type="ECO:0000313" key="2">
    <source>
        <dbReference type="EnsemblMetazoa" id="XP_032456907"/>
    </source>
</evidence>
<feature type="domain" description="Amine oxidase" evidence="1">
    <location>
        <begin position="2"/>
        <end position="173"/>
    </location>
</feature>
<keyword evidence="3" id="KW-1185">Reference proteome</keyword>
<reference evidence="2" key="1">
    <citation type="submission" date="2021-01" db="UniProtKB">
        <authorList>
            <consortium name="EnsemblMetazoa"/>
        </authorList>
    </citation>
    <scope>IDENTIFICATION</scope>
</reference>
<name>A0A7M7TE49_NASVI</name>
<dbReference type="EnsemblMetazoa" id="XM_032601016">
    <property type="protein sequence ID" value="XP_032456907"/>
    <property type="gene ID" value="LOC100124081"/>
</dbReference>
<proteinExistence type="predicted"/>
<dbReference type="PANTHER" id="PTHR10742:SF398">
    <property type="entry name" value="AMINE OXIDASE DOMAIN-CONTAINING PROTEIN-RELATED"/>
    <property type="match status" value="1"/>
</dbReference>
<protein>
    <recommendedName>
        <fullName evidence="1">Amine oxidase domain-containing protein</fullName>
    </recommendedName>
</protein>
<dbReference type="KEGG" id="nvi:100124081"/>
<dbReference type="InParanoid" id="A0A7M7TE49"/>
<dbReference type="PANTHER" id="PTHR10742">
    <property type="entry name" value="FLAVIN MONOAMINE OXIDASE"/>
    <property type="match status" value="1"/>
</dbReference>
<dbReference type="SUPFAM" id="SSF51905">
    <property type="entry name" value="FAD/NAD(P)-binding domain"/>
    <property type="match status" value="1"/>
</dbReference>
<dbReference type="GO" id="GO:0046592">
    <property type="term" value="F:polyamine oxidase activity"/>
    <property type="evidence" value="ECO:0007669"/>
    <property type="project" value="TreeGrafter"/>
</dbReference>
<dbReference type="Proteomes" id="UP000002358">
    <property type="component" value="Chromosome 5"/>
</dbReference>